<feature type="domain" description="PDK1-type PH" evidence="1">
    <location>
        <begin position="6212"/>
        <end position="6306"/>
    </location>
</feature>
<feature type="domain" description="DUF6815" evidence="2">
    <location>
        <begin position="1518"/>
        <end position="1620"/>
    </location>
</feature>
<evidence type="ECO:0000313" key="3">
    <source>
        <dbReference type="EMBL" id="KAK3250590.1"/>
    </source>
</evidence>
<feature type="domain" description="DUF6815" evidence="2">
    <location>
        <begin position="6059"/>
        <end position="6161"/>
    </location>
</feature>
<dbReference type="Pfam" id="PF20668">
    <property type="entry name" value="DUF6815"/>
    <property type="match status" value="15"/>
</dbReference>
<evidence type="ECO:0000259" key="1">
    <source>
        <dbReference type="Pfam" id="PF14593"/>
    </source>
</evidence>
<feature type="domain" description="DUF6815" evidence="2">
    <location>
        <begin position="1104"/>
        <end position="1206"/>
    </location>
</feature>
<comment type="caution">
    <text evidence="3">The sequence shown here is derived from an EMBL/GenBank/DDBJ whole genome shotgun (WGS) entry which is preliminary data.</text>
</comment>
<feature type="domain" description="DUF6815" evidence="2">
    <location>
        <begin position="4814"/>
        <end position="4916"/>
    </location>
</feature>
<feature type="domain" description="DUF6815" evidence="2">
    <location>
        <begin position="2346"/>
        <end position="2448"/>
    </location>
</feature>
<feature type="domain" description="DUF6815" evidence="2">
    <location>
        <begin position="5228"/>
        <end position="5330"/>
    </location>
</feature>
<feature type="domain" description="DUF6815" evidence="2">
    <location>
        <begin position="276"/>
        <end position="378"/>
    </location>
</feature>
<evidence type="ECO:0000259" key="2">
    <source>
        <dbReference type="Pfam" id="PF20668"/>
    </source>
</evidence>
<feature type="domain" description="DUF6815" evidence="2">
    <location>
        <begin position="1932"/>
        <end position="2034"/>
    </location>
</feature>
<dbReference type="InterPro" id="IPR049212">
    <property type="entry name" value="DUF6815"/>
</dbReference>
<dbReference type="NCBIfam" id="NF033816">
    <property type="entry name" value="Cj0069_fam"/>
    <property type="match status" value="15"/>
</dbReference>
<accession>A0AAE0CAZ5</accession>
<dbReference type="Proteomes" id="UP001190700">
    <property type="component" value="Unassembled WGS sequence"/>
</dbReference>
<feature type="domain" description="DUF6815" evidence="2">
    <location>
        <begin position="3572"/>
        <end position="3674"/>
    </location>
</feature>
<dbReference type="Gene3D" id="2.30.29.30">
    <property type="entry name" value="Pleckstrin-homology domain (PH domain)/Phosphotyrosine-binding domain (PTB)"/>
    <property type="match status" value="1"/>
</dbReference>
<reference evidence="3 4" key="1">
    <citation type="journal article" date="2015" name="Genome Biol. Evol.">
        <title>Comparative Genomics of a Bacterivorous Green Alga Reveals Evolutionary Causalities and Consequences of Phago-Mixotrophic Mode of Nutrition.</title>
        <authorList>
            <person name="Burns J.A."/>
            <person name="Paasch A."/>
            <person name="Narechania A."/>
            <person name="Kim E."/>
        </authorList>
    </citation>
    <scope>NUCLEOTIDE SEQUENCE [LARGE SCALE GENOMIC DNA]</scope>
    <source>
        <strain evidence="3 4">PLY_AMNH</strain>
    </source>
</reference>
<feature type="domain" description="DUF6815" evidence="2">
    <location>
        <begin position="3158"/>
        <end position="3260"/>
    </location>
</feature>
<evidence type="ECO:0000313" key="4">
    <source>
        <dbReference type="Proteomes" id="UP001190700"/>
    </source>
</evidence>
<gene>
    <name evidence="3" type="ORF">CYMTET_40034</name>
</gene>
<feature type="domain" description="DUF6815" evidence="2">
    <location>
        <begin position="2744"/>
        <end position="2846"/>
    </location>
</feature>
<dbReference type="InterPro" id="IPR011993">
    <property type="entry name" value="PH-like_dom_sf"/>
</dbReference>
<feature type="domain" description="DUF6815" evidence="2">
    <location>
        <begin position="4400"/>
        <end position="4502"/>
    </location>
</feature>
<sequence>MAGISAIFAYKAGEKRRLKATESRKFAENKQGHRITGKSRCRDKTPCCLLQRTPNTSLPTAGASCDLVVYDTHKHADFVKLCSKYDAFIVRVNPGQLSVPGTAPGAQERFDDFMSSLVKKGKPVWSSPDVQTKMGAKDALCKISQLSCGMIDTAAYYTPEELEAGFKKSCAFQPRVIKQNRGSAGEGIWLCWLQGKDYCKNFGDALLDDSDKLKLMEMNDNHVEYHTVGEFLEFCVNGPTAKAGKWESVFPGKYLEGGKEAGGQLVDQRLLPRIVEGEVRMLMVKDTLFQMIHKKPADGGMSAVGGISDYTFYQPGDPKYAELEAKFINQDIPQLMAALEIEDQPLPVLWTSDFIPMDGAEPGSTEYVVGEFNCSCVGISWFGAACGPTKSLKDVTDANYADGSKLTNLMGQKAVEMLDEKNVRTNDLLPQPAKPSYKLAHVGFTAPGGPDFNTDKDVSGNRYDAVPICNGVIRAGASCDLVVYDTHKHEDFVKTCEEYDAFIVRVNPGQLSVPGTAAGAQERFDDFMSSMVKKGKPVWSSPDVQTKMGAKDALCKISQLSCGMIDTAAYYSAEELEAGFKKSCAFQPRVIKQNRGSAGEGIWLCWLQGKDYCKNFGDALLDDSDKLKLMEMNDNHVEYHTVGEFLEFCVNGPTAKAGKWESVFPGKYLEGGKEAGGQLVDQRLLPRIVEGEVRMLMVKDTLFQMIHKKPADGGMSAVGGISDYTFYQPGDPKYAELEAKFINQDIPQLMAALEIEDQPLPVLWTSDFIPMDGAEPGSTEYVVGEFNCSCVGISWFGAACGPTKSLKDVTEENYVSGSKLTNLMGQKAVEMLDEICGRVNELLPAPEMPKYKLAHVGFTAPGGPDFNTDKDVSGNRYDAIPICNGVIRAGASCDLVVYDTHKHADFMKLCSKYDAFIVRVNPGQLSVPGTAAGAQERFDDFMSSLVKKGKPVWSSPDVQTKMGAKDALCKISQLSCGMIDTAAYYTPEELEAGFKKSCAFQPRVIKQNRGSAGEGIWLCWLQGKDYCKNFGDALLDDSDKLKLMEMNDNHVEYHTVGEFLEFCVNGPTAKAGKWESVFPGKYLEGGKEAGGQLVDQRLLPRIVEGEVRMLMVKDTLFQMIHKKPADGGMSAVGGISDYTFYQPGDPKYAELEAKFINQDIPQLMAALEIEDQPLPVLWTSDFIPMDGAEPGSTEYVVGEFNCSCVGISWFGAACGPTKSLKDVTDANYADGSKLTNLMGKKAVEMLDEKNVRVNTMLPQPANPSYKLAHVGFTAPGGPDFNTDKDVSGNRYDAIPICNGVIRAGASCDLVVYDTHKHADFAKMCEEYDAFIVRVNPGQLSVPGTAAGAQERFDDFMSSLVKKGKPVWSSPDVQTKMGAKDALCKISQLSCGMIDTAAYYTPEELEAGFKKSCAFQPRVIKQNRGSAGEGIWLCWLQGKDYCKNFGDALLDDSDKLKLMEMNDNHVEYHTVGEFLEFCVNGPTAKAGKWESVFPGKYLEGGKEAGGQLVDQRLLPRIVEGEVRMLMVKDTLFQMIHKKPADGGMSAVGGISDYTFYQPGDPKYAELEAKFINQDIPQLMAALEIEDQPLPVLWTSDFIPMDGAEPGSTEYVVGEFNCSCVGISWFGAACGPTKSLKDVTDANYADGSKLTNLMGQKAVEMLDEIHGRVNELLPAPEKPKYKLAHVGFTAPGGPDFNTDKDVSGNRYDAIPICNGVIRAGASCDLISYDTWNHAAFVKLASTYDAFIVRVNPGQLSVPGTAPNAQERFDDFMSSLVKKGKPVWSSPDVQTKMGAKDALCKISQLSCGMIDTAAYYTTEELEAGFKKSCAFQPRVIKQNRGSAGEGIWLCWLQGKDYCKNFGDALLDDSDKLKLMEMNDNHVEYHTVGEFLEFCVNGPTAKAGKWESVFPGKYLEGGKEAGGQLVDQRLLPRIVEGEVRMLMVKDTLFQMIHKKPADGGMSAVGGISDYTFYQPGDPKYAELEAKFINQDIPQLMAALEIEDQPLPVLWTSDFIPMDGAKKGSTEYVVGEFNCSCVGISWFGAACGPTKSLKDVSDENYKAGSKLTNLMGKKAVEMLNEKNVRTNTMLPQPANPSYKLAHVGFTAPGGPDFNTDKDVSGNRYDAIPICNGVIRAGASCDLVVYDTHKHEDFAKMCEEYDAFIVRVNPGQLSVPGTAAGAQERFDDFMSSLVKKGKPVWSSPDVQTKMGAKDALCKISQLSCGMIDTAAYYTPEELEAGFKKSCAFQPRVIKQNRGSAGEGIWLCWLQGKDYCKNFGDALLDDSDKLKLMEMNDNHVEYHTVGEFLEFCVNGPTAKAGKWESVFPGKYLEGGKEAGGQLVDQRLLPRIVEGEVRMLMVKDTLFQMIHKKPADGGMSAVGGISDYTFYQPGDPKYAELEAKFINQDIPQLMAALEIEDQPLPVLWTSDFIPMDGAEPGSTEYVVGEFNCSCVGISWFGAACGPTKSLKDVTDANYADGSKLTNLMGQKAVEMLDEMYERTNLKLQNPTCPKYKLAHVGFTAPGGPDFNTDKDVSGNRYDAIPICNGVIRAGASCDLVVYDTHNHADFVKLCSKYDAFIVRVNPGQLSVPGTAAGAQERFDDFMSSMVKKGKPVWSSPDVQTKMGAKDALCKISKLSCGMIDTAAYYTTEELEAGFKKSCAFQPRVIKQNRGSAGEGIWLCWLQGKDYCKNFGDALLDDSDKLKLMEMNDNHVEYHTVGEVLEFCVNGPTAKAGKWESLVDQRLLPRIVEGEVRMLMVKDTLFQMIHKKPADGGMSAVGGISDYTFYQPGDPKYAELEAKFINQDIPQLMAALEIEDQPLPVLWTSDFIPMDGAEPGSTEYVVGEFNCSCVGISWFGAACGPTKSLKDVTDANYADGSRLTNLMGKKAVEMLDEKNVRVNAMLPQPANPSYKLAHVGFTAPGGPDFNTDKDVSGNRYDAIPICNGVIRAGASCDLVVYDTHKHADFAKMCEEYDAFIVRVNPGQLSVPGTAAGAQERFDDFMSSLVKKGKPVWSSPDVQTKMGAKDALCKISQLSCGMIDTAAYYSPEELEAGFKKSCAFQPRVIKQNRGSAGEGIWLCWLQGKDYCKNFGDALLDDSDKLKLMEMNDNHVEYHTVGEFLEFCVNGPTAKAGKWESVFPGKYLEGGKEAGGQLVDQRLLPRIVEGEVRMLMVKDTLFQMIHKKPADGGMSAVGGISDYTFYQPGDPKYAELEAKFINQDIPQLKAALEIEDQPLPVLWTSDFIPMDGAKKGSTEYVVGEFNCSCVGISWFGAACGPTKSLKDVTDANYADGMKLTNLMGKKAVEMLDEIYQRANAMLPQPVKPKYKLAHVGFTAPGGPDFNTDKDITGNRYDAIPICNGVIRAGASCDLVVYDTHKHEDFIKKCEEYDAFIVRVNPGQLSVPGTAAGAQERFDDLMSSMVKKGKPVWSSPDVQTKMGAKDALCKISQLSCGMIDTAAYYSPEELEAGFKKSCAFQPRVIKQNRGSAGEGIWLCWLQGKDYCKNFGDALLDDSDKLKLMEMNDNHVEYHTVGEFLEFCVNGPTAKAGKWESVFPGKYLEGGKEAGGQLVDQRLLPRIVEGEVRMLMVKDTLFQMIHKKPADGGMSAVGGISDYTFYQPGDPKYAELEAKFINQDIPQLMAALEIEDQPLPVLWTSDFIPMDGAKKGSTEYVVGEFNCSCVGISWFGAACGPTKSLKDVSDENYKAGSKLTNLMGKKAVEMLNEKNVRTNTMLPQPANPSYKLAHVGFTAPGGPDFNTDKDVSGNRYDAIPICNGVIRAGASCDLVVYDTNKHEDFAKKCEEYDAFIVRVNPGQLSVPGTAAGAQERFDDFMSSLVKKGKPVWSSPDVQTKMGAKDALCKISQLSCGMIDTAAYYTPEELEAGFKKSCAFQPRVIKQNRGSAGEGIWLCWLQGKDYCKNFGDALLNDSDKLKLMEMNDNHVEYHTVGEFLEFCVNGPTAKAGKWESVFPGKYLEGGKEAGGQLVDQRLLPRIVEGEVRMLMVKDTLFQMIHKKPADGGMSAVGGISDYTFYQPGDPKYAELEAKFINQDIPQLMAALEIEDQPLPVLWTSDFIPMDGAEPGSTEYVVGEFNCSCVGISWFGAACGPTKSLKDVTDANYADGSKLTNLMGQKAVEMLDEMYQRTNLMLQNPTSPKYKLAHVGFTAPGGPDFNTDKDVSGNRYDAVPICNGVIKAGASCDLVVYDTHKHADFVKLCSKYDAFIVRVNPGQLSVPGTAAGAQERFDDLMSSMVKKGKPVWSSPDVQTKMGAKDALCKISKLSCGMIDTAAYYTTEELEAGFKKSCAFQPRVIKQNRGSAGEGIWLCWLQGKDYCKNFGDALLDDSDKLKLMEMNDNHVEYHTVGEFLEFCVNGPTAKAGKWESVFPGKYLEGGKEAGGQLVDQRLLPRIVEGEVRMLMVKDTLFQMIHKKPADGGMSAVGGISDYTFYQPGDPKYAELEAKFINQDIPQLMAALEIEDQPLPVLWTSDFIPMDGAEPGSTEYVVGEFNCSCVGISWFGAACGPTKSLKDVSDENYKAGSRLTNLMGKKAVEMLDEKNVRVNTMLPQPSNPSYKLAHVGFTAPGGPDFNTDKDVSGNRYDAIPICNGVIRAGASCDLVVYDTKKHKDFVKICEEYDAFIVRVNPGQLSVPGTAAGAQERFDDFMSSLVKKGKPVWSSPDVQTKMGAKDALCKISQLSCGMIDTAAYYSPEELEAGFKKSCAFQPRVIKQNRGSAGEGIWLCWLQGKDYCKNFGDALLDDSDKLKLMEMNDNHVEYHTVGEFLEFCVNGPTAKAGKWESVFPGKYLEGGKEAGGQLVDQRLLPRIVEGEVRMLMVKDTLFQMIHKKPADGGMSAVGGISDYTFYQPGDPKYAELEAKFINQDIPQLMAALEIEDQPLPVLWTSDFIPMDGAEPGSTEYVVGEFNCSCVGISWFGAACGPTKSLKDVTDANYADGSRLTNLMGQKAVEMLDEINGRVNYMLSQPMKPKYKLAHVGFTAPGGPDFNTDKDITGNRYDAIPICNGVIRAGASCDLVVYDTHKHEDFVKTCEEYDAFIVRVNPGQLSVPGTAAGAQERFDDFMSSMVKKGKPVWSSPDVQTKMGAKDALCKISKLSCGMIDTAAYYTTEELEAGFKKSCAFQPRVIKQNRGSAGEGIWLCWLQGKDYCKNFGDALLDDSDKLKLMEMNDNHVEYHTVGEFLEFCVNGPTAKAGKWESVFPGKYLEGGKEAGGQLVDQRLLPRIVEGEVRMLMVKDTLFQMIHKKPADGGMSAVGGISDYTFYQPGDPKYAELEAKFINQDIPQLKAALEIEDQPLPVLWTSDFIPMDGAKKGSTEYVVGEFNCSCVGISWFGAACGPTKSLKDVTDANYADGMKLTNLMGKKAVEMLDEIYQRANAMLPQPVKPKYKLAHVGFTAPGGPDFNTDKDITGNRYDAIPICNGVIRAGASCDLVVYDTHKHEDFIKKCEEYDAFIVRVNPGQLSVPGTAAGAQERFDDLMSSMVKKGKPVWSSPDVQTKMGAKDALCKISKLSCGMIDTAAYYTTEELEAGFKKSCAFQPRVIKQNRGSAGEGIWLCWLQGKDYCKNFGDALLDDSDKLKRMEMNDNHVEYHTVGEFLEFCVNGPTAKAGKWESVFPGKYLEGGKEAGGQLVDQRLLPRIVEGEVRMLMVKDTLFQMIHKKPADGGMSAVGGISDYTFYQPGDPKYAELEAKFINQDIPQLMAALEIEDQPLPVLWTSDFIPMDGATPGSTEYVVGEFNCSCVGISWFGAACGPTKSLADVSNANYMDGTKLTNLMGKKAVEMLDDIFAIKNRANEMLSQPELPIYKLAHVGFTAPGGPEFNTDKDVSGNRYDAIPICNGVIRAGASCDLVVYDTHKHEDFVKTCEEYDAFIVRVNPGQLSVPGTADGAQERFDDFMSSMVKKGKPVWSSPDVQTKMGAKDALCKISKLSCGMIDTAAYYTTEELEAGFKKSCAFQPRVIKQNRGSAGEGIWLCWLQGKDYCKNFGDALLDDSDKLKLMEMNDNHVEYHTVGEFLEFCVNGPTAKAGKWESVFPGKYLEGGKEAGGQLVDQRLLPRIVEGEVRMLMVKDTLFQMIHKKPADGGMSAVGGISDYTFYQPGDPKYAELEAKFINKDIPQLMAALEIEDQPLPVLWTSDFIPMDGATPGSTEYVVGEFNCSCVGISWFGAACGPTKSLKDVSDENYMAGTKLTNLIGLKAVEMLNESKAGTICKHLNPGEKAILISEVKKHGWFNPFAQRRTLVLTDAPRIFYADMAKGLVKGEIPWVPELTVKVENDKKFKICVPHRNYSIEELNGNARQWEQQIKALM</sequence>
<dbReference type="Pfam" id="PF14593">
    <property type="entry name" value="PH_3"/>
    <property type="match status" value="1"/>
</dbReference>
<dbReference type="EMBL" id="LGRX02026608">
    <property type="protein sequence ID" value="KAK3250590.1"/>
    <property type="molecule type" value="Genomic_DNA"/>
</dbReference>
<dbReference type="SUPFAM" id="SSF50729">
    <property type="entry name" value="PH domain-like"/>
    <property type="match status" value="1"/>
</dbReference>
<protein>
    <submittedName>
        <fullName evidence="3">Uncharacterized protein</fullName>
    </submittedName>
</protein>
<proteinExistence type="predicted"/>
<organism evidence="3 4">
    <name type="scientific">Cymbomonas tetramitiformis</name>
    <dbReference type="NCBI Taxonomy" id="36881"/>
    <lineage>
        <taxon>Eukaryota</taxon>
        <taxon>Viridiplantae</taxon>
        <taxon>Chlorophyta</taxon>
        <taxon>Pyramimonadophyceae</taxon>
        <taxon>Pyramimonadales</taxon>
        <taxon>Pyramimonadaceae</taxon>
        <taxon>Cymbomonas</taxon>
    </lineage>
</organism>
<feature type="domain" description="DUF6815" evidence="2">
    <location>
        <begin position="690"/>
        <end position="792"/>
    </location>
</feature>
<keyword evidence="4" id="KW-1185">Reference proteome</keyword>
<dbReference type="InterPro" id="IPR033931">
    <property type="entry name" value="PDK1-typ_PH"/>
</dbReference>
<feature type="domain" description="DUF6815" evidence="2">
    <location>
        <begin position="3986"/>
        <end position="4088"/>
    </location>
</feature>
<name>A0AAE0CAZ5_9CHLO</name>
<feature type="domain" description="DUF6815" evidence="2">
    <location>
        <begin position="5642"/>
        <end position="5744"/>
    </location>
</feature>